<comment type="caution">
    <text evidence="4">The sequence shown here is derived from an EMBL/GenBank/DDBJ whole genome shotgun (WGS) entry which is preliminary data.</text>
</comment>
<keyword evidence="5" id="KW-1185">Reference proteome</keyword>
<protein>
    <submittedName>
        <fullName evidence="4">Outer membrane biogenesis protein BamB</fullName>
    </submittedName>
</protein>
<feature type="compositionally biased region" description="Basic residues" evidence="1">
    <location>
        <begin position="354"/>
        <end position="363"/>
    </location>
</feature>
<dbReference type="InterPro" id="IPR011047">
    <property type="entry name" value="Quinoprotein_ADH-like_sf"/>
</dbReference>
<evidence type="ECO:0000259" key="3">
    <source>
        <dbReference type="Pfam" id="PF13360"/>
    </source>
</evidence>
<feature type="chain" id="PRO_5023143576" evidence="2">
    <location>
        <begin position="23"/>
        <end position="436"/>
    </location>
</feature>
<dbReference type="Proteomes" id="UP000316714">
    <property type="component" value="Unassembled WGS sequence"/>
</dbReference>
<dbReference type="Pfam" id="PF13360">
    <property type="entry name" value="PQQ_2"/>
    <property type="match status" value="1"/>
</dbReference>
<dbReference type="Gene3D" id="2.130.10.10">
    <property type="entry name" value="YVTN repeat-like/Quinoprotein amine dehydrogenase"/>
    <property type="match status" value="1"/>
</dbReference>
<dbReference type="SUPFAM" id="SSF50998">
    <property type="entry name" value="Quinoprotein alcohol dehydrogenase-like"/>
    <property type="match status" value="1"/>
</dbReference>
<sequence length="436" mass="46808" precursor="true">MKRLAVVILLSLATLTPEGLFAQDWPQWRGANRDARATGFEAPAEWPAELTKRWDVPVGDGVATPSLVGDKLYVYAREGGDEILRCLNAENGEELWQDAHPAEGVGGPASGFAGPRCSPVIADGKVVIMGVEGVMSCLDAASGELLWRNTEYKDQVPRFATSSSPLVTHGLCIAQVGSSDDGGIIALDLSTGEEKWDWDGDGPSYASTVLMQVDGEEVLIAPTSRNMVALDVASGELLREIPYEQGRYNAATPVTAEQLVIYAGPTRGTTAEKITKANGELTAEPVWKNTDNSLQFNSPVLRDGMLYGLSNLGSLFCVNAQSGDTAWTAPLAKPTAESAEQAEEREQPEEGDRRRRRGRRGRRGGGGGYGSVVDAGSVMFALSPAMELVVFKPTAEAYEELARYKVSDSATYAYPVVAGKRVYIKDADSVILWAIE</sequence>
<dbReference type="PANTHER" id="PTHR34512:SF30">
    <property type="entry name" value="OUTER MEMBRANE PROTEIN ASSEMBLY FACTOR BAMB"/>
    <property type="match status" value="1"/>
</dbReference>
<proteinExistence type="predicted"/>
<dbReference type="SMART" id="SM00564">
    <property type="entry name" value="PQQ"/>
    <property type="match status" value="5"/>
</dbReference>
<dbReference type="AlphaFoldDB" id="A0A5C5UYG1"/>
<evidence type="ECO:0000256" key="1">
    <source>
        <dbReference type="SAM" id="MobiDB-lite"/>
    </source>
</evidence>
<accession>A0A5C5UYG1</accession>
<dbReference type="PANTHER" id="PTHR34512">
    <property type="entry name" value="CELL SURFACE PROTEIN"/>
    <property type="match status" value="1"/>
</dbReference>
<dbReference type="OrthoDB" id="257581at2"/>
<organism evidence="4 5">
    <name type="scientific">Posidoniimonas corsicana</name>
    <dbReference type="NCBI Taxonomy" id="1938618"/>
    <lineage>
        <taxon>Bacteria</taxon>
        <taxon>Pseudomonadati</taxon>
        <taxon>Planctomycetota</taxon>
        <taxon>Planctomycetia</taxon>
        <taxon>Pirellulales</taxon>
        <taxon>Lacipirellulaceae</taxon>
        <taxon>Posidoniimonas</taxon>
    </lineage>
</organism>
<feature type="signal peptide" evidence="2">
    <location>
        <begin position="1"/>
        <end position="22"/>
    </location>
</feature>
<evidence type="ECO:0000313" key="5">
    <source>
        <dbReference type="Proteomes" id="UP000316714"/>
    </source>
</evidence>
<dbReference type="EMBL" id="SIHJ01000005">
    <property type="protein sequence ID" value="TWT30502.1"/>
    <property type="molecule type" value="Genomic_DNA"/>
</dbReference>
<dbReference type="InterPro" id="IPR002372">
    <property type="entry name" value="PQQ_rpt_dom"/>
</dbReference>
<name>A0A5C5UYG1_9BACT</name>
<dbReference type="InterPro" id="IPR015943">
    <property type="entry name" value="WD40/YVTN_repeat-like_dom_sf"/>
</dbReference>
<dbReference type="InterPro" id="IPR018391">
    <property type="entry name" value="PQQ_b-propeller_rpt"/>
</dbReference>
<gene>
    <name evidence="4" type="ORF">KOR34_50610</name>
</gene>
<reference evidence="4 5" key="1">
    <citation type="submission" date="2019-02" db="EMBL/GenBank/DDBJ databases">
        <title>Deep-cultivation of Planctomycetes and their phenomic and genomic characterization uncovers novel biology.</title>
        <authorList>
            <person name="Wiegand S."/>
            <person name="Jogler M."/>
            <person name="Boedeker C."/>
            <person name="Pinto D."/>
            <person name="Vollmers J."/>
            <person name="Rivas-Marin E."/>
            <person name="Kohn T."/>
            <person name="Peeters S.H."/>
            <person name="Heuer A."/>
            <person name="Rast P."/>
            <person name="Oberbeckmann S."/>
            <person name="Bunk B."/>
            <person name="Jeske O."/>
            <person name="Meyerdierks A."/>
            <person name="Storesund J.E."/>
            <person name="Kallscheuer N."/>
            <person name="Luecker S."/>
            <person name="Lage O.M."/>
            <person name="Pohl T."/>
            <person name="Merkel B.J."/>
            <person name="Hornburger P."/>
            <person name="Mueller R.-W."/>
            <person name="Bruemmer F."/>
            <person name="Labrenz M."/>
            <person name="Spormann A.M."/>
            <person name="Op Den Camp H."/>
            <person name="Overmann J."/>
            <person name="Amann R."/>
            <person name="Jetten M.S.M."/>
            <person name="Mascher T."/>
            <person name="Medema M.H."/>
            <person name="Devos D.P."/>
            <person name="Kaster A.-K."/>
            <person name="Ovreas L."/>
            <person name="Rohde M."/>
            <person name="Galperin M.Y."/>
            <person name="Jogler C."/>
        </authorList>
    </citation>
    <scope>NUCLEOTIDE SEQUENCE [LARGE SCALE GENOMIC DNA]</scope>
    <source>
        <strain evidence="4 5">KOR34</strain>
    </source>
</reference>
<feature type="compositionally biased region" description="Basic and acidic residues" evidence="1">
    <location>
        <begin position="342"/>
        <end position="353"/>
    </location>
</feature>
<evidence type="ECO:0000256" key="2">
    <source>
        <dbReference type="SAM" id="SignalP"/>
    </source>
</evidence>
<feature type="region of interest" description="Disordered" evidence="1">
    <location>
        <begin position="331"/>
        <end position="368"/>
    </location>
</feature>
<feature type="domain" description="Pyrrolo-quinoline quinone repeat" evidence="3">
    <location>
        <begin position="81"/>
        <end position="328"/>
    </location>
</feature>
<evidence type="ECO:0000313" key="4">
    <source>
        <dbReference type="EMBL" id="TWT30502.1"/>
    </source>
</evidence>
<dbReference type="RefSeq" id="WP_146568855.1">
    <property type="nucleotide sequence ID" value="NZ_SIHJ01000005.1"/>
</dbReference>
<keyword evidence="2" id="KW-0732">Signal</keyword>